<name>A0AAV5J6Q2_9ROSI</name>
<gene>
    <name evidence="2" type="ORF">SLEP1_g18523</name>
</gene>
<evidence type="ECO:0000313" key="3">
    <source>
        <dbReference type="Proteomes" id="UP001054252"/>
    </source>
</evidence>
<proteinExistence type="predicted"/>
<comment type="caution">
    <text evidence="2">The sequence shown here is derived from an EMBL/GenBank/DDBJ whole genome shotgun (WGS) entry which is preliminary data.</text>
</comment>
<feature type="transmembrane region" description="Helical" evidence="1">
    <location>
        <begin position="28"/>
        <end position="53"/>
    </location>
</feature>
<keyword evidence="1" id="KW-1133">Transmembrane helix</keyword>
<keyword evidence="1" id="KW-0812">Transmembrane</keyword>
<evidence type="ECO:0000313" key="2">
    <source>
        <dbReference type="EMBL" id="GKV06660.1"/>
    </source>
</evidence>
<organism evidence="2 3">
    <name type="scientific">Rubroshorea leprosula</name>
    <dbReference type="NCBI Taxonomy" id="152421"/>
    <lineage>
        <taxon>Eukaryota</taxon>
        <taxon>Viridiplantae</taxon>
        <taxon>Streptophyta</taxon>
        <taxon>Embryophyta</taxon>
        <taxon>Tracheophyta</taxon>
        <taxon>Spermatophyta</taxon>
        <taxon>Magnoliopsida</taxon>
        <taxon>eudicotyledons</taxon>
        <taxon>Gunneridae</taxon>
        <taxon>Pentapetalae</taxon>
        <taxon>rosids</taxon>
        <taxon>malvids</taxon>
        <taxon>Malvales</taxon>
        <taxon>Dipterocarpaceae</taxon>
        <taxon>Rubroshorea</taxon>
    </lineage>
</organism>
<sequence length="64" mass="7775">MPDYLGIIHLFGTVGRYNIPWNCFQLNFIAFFCVFLDTILTSTRYFQILYFMIVDRFTFTLRFL</sequence>
<keyword evidence="1" id="KW-0472">Membrane</keyword>
<evidence type="ECO:0000256" key="1">
    <source>
        <dbReference type="SAM" id="Phobius"/>
    </source>
</evidence>
<protein>
    <submittedName>
        <fullName evidence="2">Uncharacterized protein</fullName>
    </submittedName>
</protein>
<accession>A0AAV5J6Q2</accession>
<dbReference type="AlphaFoldDB" id="A0AAV5J6Q2"/>
<keyword evidence="3" id="KW-1185">Reference proteome</keyword>
<dbReference type="EMBL" id="BPVZ01000025">
    <property type="protein sequence ID" value="GKV06660.1"/>
    <property type="molecule type" value="Genomic_DNA"/>
</dbReference>
<dbReference type="Proteomes" id="UP001054252">
    <property type="component" value="Unassembled WGS sequence"/>
</dbReference>
<reference evidence="2 3" key="1">
    <citation type="journal article" date="2021" name="Commun. Biol.">
        <title>The genome of Shorea leprosula (Dipterocarpaceae) highlights the ecological relevance of drought in aseasonal tropical rainforests.</title>
        <authorList>
            <person name="Ng K.K.S."/>
            <person name="Kobayashi M.J."/>
            <person name="Fawcett J.A."/>
            <person name="Hatakeyama M."/>
            <person name="Paape T."/>
            <person name="Ng C.H."/>
            <person name="Ang C.C."/>
            <person name="Tnah L.H."/>
            <person name="Lee C.T."/>
            <person name="Nishiyama T."/>
            <person name="Sese J."/>
            <person name="O'Brien M.J."/>
            <person name="Copetti D."/>
            <person name="Mohd Noor M.I."/>
            <person name="Ong R.C."/>
            <person name="Putra M."/>
            <person name="Sireger I.Z."/>
            <person name="Indrioko S."/>
            <person name="Kosugi Y."/>
            <person name="Izuno A."/>
            <person name="Isagi Y."/>
            <person name="Lee S.L."/>
            <person name="Shimizu K.K."/>
        </authorList>
    </citation>
    <scope>NUCLEOTIDE SEQUENCE [LARGE SCALE GENOMIC DNA]</scope>
    <source>
        <strain evidence="2">214</strain>
    </source>
</reference>